<keyword evidence="7" id="KW-1185">Reference proteome</keyword>
<evidence type="ECO:0000256" key="1">
    <source>
        <dbReference type="ARBA" id="ARBA00022741"/>
    </source>
</evidence>
<organism evidence="6 7">
    <name type="scientific">Tepidimonas taiwanensis</name>
    <dbReference type="NCBI Taxonomy" id="307486"/>
    <lineage>
        <taxon>Bacteria</taxon>
        <taxon>Pseudomonadati</taxon>
        <taxon>Pseudomonadota</taxon>
        <taxon>Betaproteobacteria</taxon>
        <taxon>Burkholderiales</taxon>
        <taxon>Tepidimonas</taxon>
    </lineage>
</organism>
<evidence type="ECO:0000259" key="5">
    <source>
        <dbReference type="SMART" id="SM00797"/>
    </source>
</evidence>
<comment type="caution">
    <text evidence="6">The sequence shown here is derived from an EMBL/GenBank/DDBJ whole genome shotgun (WGS) entry which is preliminary data.</text>
</comment>
<dbReference type="NCBIfam" id="TIGR00724">
    <property type="entry name" value="urea_amlyse_rel"/>
    <property type="match status" value="1"/>
</dbReference>
<protein>
    <submittedName>
        <fullName evidence="6">KipI antagonist</fullName>
    </submittedName>
</protein>
<accession>A0A554X5I9</accession>
<evidence type="ECO:0000256" key="2">
    <source>
        <dbReference type="ARBA" id="ARBA00022801"/>
    </source>
</evidence>
<dbReference type="Proteomes" id="UP000317763">
    <property type="component" value="Unassembled WGS sequence"/>
</dbReference>
<dbReference type="AlphaFoldDB" id="A0A554X5I9"/>
<dbReference type="RefSeq" id="WP_043700846.1">
    <property type="nucleotide sequence ID" value="NZ_CP083911.1"/>
</dbReference>
<dbReference type="InterPro" id="IPR003778">
    <property type="entry name" value="CT_A_B"/>
</dbReference>
<evidence type="ECO:0000313" key="7">
    <source>
        <dbReference type="Proteomes" id="UP000317763"/>
    </source>
</evidence>
<keyword evidence="3" id="KW-0067">ATP-binding</keyword>
<name>A0A554X5I9_9BURK</name>
<feature type="domain" description="Carboxyltransferase" evidence="5">
    <location>
        <begin position="26"/>
        <end position="308"/>
    </location>
</feature>
<evidence type="ECO:0000256" key="3">
    <source>
        <dbReference type="ARBA" id="ARBA00022840"/>
    </source>
</evidence>
<dbReference type="Pfam" id="PF02626">
    <property type="entry name" value="CT_A_B"/>
    <property type="match status" value="1"/>
</dbReference>
<dbReference type="STRING" id="307486.GCA_000807215_01394"/>
<dbReference type="PANTHER" id="PTHR43309">
    <property type="entry name" value="5-OXOPROLINASE SUBUNIT C"/>
    <property type="match status" value="1"/>
</dbReference>
<dbReference type="InterPro" id="IPR029000">
    <property type="entry name" value="Cyclophilin-like_dom_sf"/>
</dbReference>
<dbReference type="SUPFAM" id="SSF50891">
    <property type="entry name" value="Cyclophilin-like"/>
    <property type="match status" value="1"/>
</dbReference>
<dbReference type="Gene3D" id="2.40.100.10">
    <property type="entry name" value="Cyclophilin-like"/>
    <property type="match status" value="1"/>
</dbReference>
<dbReference type="GO" id="GO:0016787">
    <property type="term" value="F:hydrolase activity"/>
    <property type="evidence" value="ECO:0007669"/>
    <property type="project" value="UniProtKB-KW"/>
</dbReference>
<gene>
    <name evidence="6" type="primary">kipA</name>
    <name evidence="6" type="ORF">Ttaiw_01670</name>
</gene>
<dbReference type="GO" id="GO:0005524">
    <property type="term" value="F:ATP binding"/>
    <property type="evidence" value="ECO:0007669"/>
    <property type="project" value="UniProtKB-KW"/>
</dbReference>
<dbReference type="OrthoDB" id="9768696at2"/>
<proteinExistence type="predicted"/>
<dbReference type="PANTHER" id="PTHR43309:SF5">
    <property type="entry name" value="5-OXOPROLINASE SUBUNIT C"/>
    <property type="match status" value="1"/>
</dbReference>
<keyword evidence="1" id="KW-0547">Nucleotide-binding</keyword>
<keyword evidence="2" id="KW-0378">Hydrolase</keyword>
<evidence type="ECO:0000313" key="6">
    <source>
        <dbReference type="EMBL" id="TSE31110.1"/>
    </source>
</evidence>
<feature type="region of interest" description="Disordered" evidence="4">
    <location>
        <begin position="157"/>
        <end position="178"/>
    </location>
</feature>
<sequence>MNAVLQVLDPGLGNTVQDLGRTGHRHWGVPVAGALDPLWARAANALLGNAPAAAVLELRLLGPRLQADGGTVQVAVVGEVMASVERVGGTVQPLPGWCTVTLRPGDTLRLGAVRGLAYLGVAGGIDVPPVLGSRATHERTAMGGLGGRALCAGDRLPCGAPGPETPTTERRGEPLSDPDAPVRVLLGPQDDHFPPEAIRTLCGAAWRVTAERDRMGMRLAGPPLVHRTPAHADIVSDAVAPGAIQVPASGQPIVLLADAQTVGGYPKIATVIRADWGRLARWPVDVPLRFAPVTLAQAHDALRAQAEALQHWSRALRPWHPPGYVDLRRLYEHNLISGVVSMCDGSVTADAAEEPT</sequence>
<dbReference type="InterPro" id="IPR052708">
    <property type="entry name" value="PxpC"/>
</dbReference>
<evidence type="ECO:0000256" key="4">
    <source>
        <dbReference type="SAM" id="MobiDB-lite"/>
    </source>
</evidence>
<reference evidence="6 7" key="1">
    <citation type="submission" date="2019-07" db="EMBL/GenBank/DDBJ databases">
        <title>Tepidimonas taiwanensis I1-1 draft genome.</title>
        <authorList>
            <person name="Da Costa M.S."/>
            <person name="Froufe H.J.C."/>
            <person name="Egas C."/>
            <person name="Albuquerque L."/>
        </authorList>
    </citation>
    <scope>NUCLEOTIDE SEQUENCE [LARGE SCALE GENOMIC DNA]</scope>
    <source>
        <strain evidence="6 7">I1-1</strain>
    </source>
</reference>
<dbReference type="EMBL" id="VJOM01000017">
    <property type="protein sequence ID" value="TSE31110.1"/>
    <property type="molecule type" value="Genomic_DNA"/>
</dbReference>
<dbReference type="SMART" id="SM00797">
    <property type="entry name" value="AHS2"/>
    <property type="match status" value="1"/>
</dbReference>